<feature type="chain" id="PRO_5046400352" evidence="3">
    <location>
        <begin position="28"/>
        <end position="205"/>
    </location>
</feature>
<dbReference type="PANTHER" id="PTHR12151:SF25">
    <property type="entry name" value="LINALOOL DEHYDRATASE_ISOMERASE DOMAIN-CONTAINING PROTEIN"/>
    <property type="match status" value="1"/>
</dbReference>
<dbReference type="PROSITE" id="PS51257">
    <property type="entry name" value="PROKAR_LIPOPROTEIN"/>
    <property type="match status" value="1"/>
</dbReference>
<evidence type="ECO:0000256" key="1">
    <source>
        <dbReference type="ARBA" id="ARBA00010996"/>
    </source>
</evidence>
<feature type="domain" description="Thioredoxin" evidence="4">
    <location>
        <begin position="39"/>
        <end position="205"/>
    </location>
</feature>
<evidence type="ECO:0000256" key="2">
    <source>
        <dbReference type="ARBA" id="ARBA00023008"/>
    </source>
</evidence>
<dbReference type="PROSITE" id="PS51352">
    <property type="entry name" value="THIOREDOXIN_2"/>
    <property type="match status" value="1"/>
</dbReference>
<name>A0ABW2PT79_9BACL</name>
<dbReference type="EMBL" id="JBHTCO010000004">
    <property type="protein sequence ID" value="MFC7392324.1"/>
    <property type="molecule type" value="Genomic_DNA"/>
</dbReference>
<organism evidence="5 6">
    <name type="scientific">Scopulibacillus cellulosilyticus</name>
    <dbReference type="NCBI Taxonomy" id="2665665"/>
    <lineage>
        <taxon>Bacteria</taxon>
        <taxon>Bacillati</taxon>
        <taxon>Bacillota</taxon>
        <taxon>Bacilli</taxon>
        <taxon>Bacillales</taxon>
        <taxon>Sporolactobacillaceae</taxon>
        <taxon>Scopulibacillus</taxon>
    </lineage>
</organism>
<keyword evidence="2" id="KW-0186">Copper</keyword>
<dbReference type="Gene3D" id="3.40.30.10">
    <property type="entry name" value="Glutaredoxin"/>
    <property type="match status" value="1"/>
</dbReference>
<evidence type="ECO:0000313" key="6">
    <source>
        <dbReference type="Proteomes" id="UP001596505"/>
    </source>
</evidence>
<dbReference type="InterPro" id="IPR003782">
    <property type="entry name" value="SCO1/SenC"/>
</dbReference>
<dbReference type="InterPro" id="IPR013766">
    <property type="entry name" value="Thioredoxin_domain"/>
</dbReference>
<evidence type="ECO:0000259" key="4">
    <source>
        <dbReference type="PROSITE" id="PS51352"/>
    </source>
</evidence>
<dbReference type="Proteomes" id="UP001596505">
    <property type="component" value="Unassembled WGS sequence"/>
</dbReference>
<keyword evidence="6" id="KW-1185">Reference proteome</keyword>
<protein>
    <submittedName>
        <fullName evidence="5">SCO family protein</fullName>
    </submittedName>
</protein>
<evidence type="ECO:0000256" key="3">
    <source>
        <dbReference type="SAM" id="SignalP"/>
    </source>
</evidence>
<dbReference type="SUPFAM" id="SSF52833">
    <property type="entry name" value="Thioredoxin-like"/>
    <property type="match status" value="1"/>
</dbReference>
<dbReference type="Pfam" id="PF02630">
    <property type="entry name" value="SCO1-SenC"/>
    <property type="match status" value="1"/>
</dbReference>
<evidence type="ECO:0000313" key="5">
    <source>
        <dbReference type="EMBL" id="MFC7392324.1"/>
    </source>
</evidence>
<reference evidence="6" key="1">
    <citation type="journal article" date="2019" name="Int. J. Syst. Evol. Microbiol.">
        <title>The Global Catalogue of Microorganisms (GCM) 10K type strain sequencing project: providing services to taxonomists for standard genome sequencing and annotation.</title>
        <authorList>
            <consortium name="The Broad Institute Genomics Platform"/>
            <consortium name="The Broad Institute Genome Sequencing Center for Infectious Disease"/>
            <person name="Wu L."/>
            <person name="Ma J."/>
        </authorList>
    </citation>
    <scope>NUCLEOTIDE SEQUENCE [LARGE SCALE GENOMIC DNA]</scope>
    <source>
        <strain evidence="6">CGMCC 1.16305</strain>
    </source>
</reference>
<accession>A0ABW2PT79</accession>
<feature type="signal peptide" evidence="3">
    <location>
        <begin position="1"/>
        <end position="27"/>
    </location>
</feature>
<keyword evidence="3" id="KW-0732">Signal</keyword>
<sequence>MKHLLKKAALPVLMLLALILSGCQSSSQDQQTEGHAKPDQINWKVANFKFEDENKHPFGLSDLKGKVWIANFMFTHCTSVCPPMTGNMAHLQKQLKKENLPVEIVSFSVDPKRDTPQVLKNFGQKHGSDFSNWHFLTGYSFNDIKNLSERSFKSSVAIPSEGSDQYTHGTNFFLINKKGVIIQKYDGFQDVPYKRIVKDVKDLER</sequence>
<dbReference type="PANTHER" id="PTHR12151">
    <property type="entry name" value="ELECTRON TRANSPORT PROTIN SCO1/SENC FAMILY MEMBER"/>
    <property type="match status" value="1"/>
</dbReference>
<comment type="similarity">
    <text evidence="1">Belongs to the SCO1/2 family.</text>
</comment>
<gene>
    <name evidence="5" type="ORF">ACFQRG_04955</name>
</gene>
<dbReference type="CDD" id="cd02968">
    <property type="entry name" value="SCO"/>
    <property type="match status" value="1"/>
</dbReference>
<proteinExistence type="inferred from homology"/>
<dbReference type="RefSeq" id="WP_380964341.1">
    <property type="nucleotide sequence ID" value="NZ_JBHTCO010000004.1"/>
</dbReference>
<dbReference type="InterPro" id="IPR036249">
    <property type="entry name" value="Thioredoxin-like_sf"/>
</dbReference>
<comment type="caution">
    <text evidence="5">The sequence shown here is derived from an EMBL/GenBank/DDBJ whole genome shotgun (WGS) entry which is preliminary data.</text>
</comment>